<organism evidence="1 2">
    <name type="scientific">Zea mays</name>
    <name type="common">Maize</name>
    <dbReference type="NCBI Taxonomy" id="4577"/>
    <lineage>
        <taxon>Eukaryota</taxon>
        <taxon>Viridiplantae</taxon>
        <taxon>Streptophyta</taxon>
        <taxon>Embryophyta</taxon>
        <taxon>Tracheophyta</taxon>
        <taxon>Spermatophyta</taxon>
        <taxon>Magnoliopsida</taxon>
        <taxon>Liliopsida</taxon>
        <taxon>Poales</taxon>
        <taxon>Poaceae</taxon>
        <taxon>PACMAD clade</taxon>
        <taxon>Panicoideae</taxon>
        <taxon>Andropogonodae</taxon>
        <taxon>Andropogoneae</taxon>
        <taxon>Tripsacinae</taxon>
        <taxon>Zea</taxon>
    </lineage>
</organism>
<protein>
    <submittedName>
        <fullName evidence="1">Uncharacterized protein</fullName>
    </submittedName>
</protein>
<dbReference type="Proteomes" id="UP000251960">
    <property type="component" value="Chromosome 4"/>
</dbReference>
<sequence length="9" mass="1125">MKSMKIKFI</sequence>
<gene>
    <name evidence="1" type="ORF">Zm00014a_036604</name>
</gene>
<accession>A0A3L6F0A3</accession>
<evidence type="ECO:0000313" key="1">
    <source>
        <dbReference type="EMBL" id="PWZ26313.1"/>
    </source>
</evidence>
<proteinExistence type="predicted"/>
<name>A0A3L6F0A3_MAIZE</name>
<reference evidence="1 2" key="1">
    <citation type="journal article" date="2018" name="Nat. Genet.">
        <title>Extensive intraspecific gene order and gene structural variations between Mo17 and other maize genomes.</title>
        <authorList>
            <person name="Sun S."/>
            <person name="Zhou Y."/>
            <person name="Chen J."/>
            <person name="Shi J."/>
            <person name="Zhao H."/>
            <person name="Zhao H."/>
            <person name="Song W."/>
            <person name="Zhang M."/>
            <person name="Cui Y."/>
            <person name="Dong X."/>
            <person name="Liu H."/>
            <person name="Ma X."/>
            <person name="Jiao Y."/>
            <person name="Wang B."/>
            <person name="Wei X."/>
            <person name="Stein J.C."/>
            <person name="Glaubitz J.C."/>
            <person name="Lu F."/>
            <person name="Yu G."/>
            <person name="Liang C."/>
            <person name="Fengler K."/>
            <person name="Li B."/>
            <person name="Rafalski A."/>
            <person name="Schnable P.S."/>
            <person name="Ware D.H."/>
            <person name="Buckler E.S."/>
            <person name="Lai J."/>
        </authorList>
    </citation>
    <scope>NUCLEOTIDE SEQUENCE [LARGE SCALE GENOMIC DNA]</scope>
    <source>
        <strain evidence="2">cv. Missouri 17</strain>
        <tissue evidence="1">Seedling</tissue>
    </source>
</reference>
<comment type="caution">
    <text evidence="1">The sequence shown here is derived from an EMBL/GenBank/DDBJ whole genome shotgun (WGS) entry which is preliminary data.</text>
</comment>
<dbReference type="EMBL" id="NCVQ01000005">
    <property type="protein sequence ID" value="PWZ26313.1"/>
    <property type="molecule type" value="Genomic_DNA"/>
</dbReference>
<evidence type="ECO:0000313" key="2">
    <source>
        <dbReference type="Proteomes" id="UP000251960"/>
    </source>
</evidence>